<evidence type="ECO:0000313" key="9">
    <source>
        <dbReference type="Proteomes" id="UP000694680"/>
    </source>
</evidence>
<reference evidence="8" key="2">
    <citation type="submission" date="2025-08" db="UniProtKB">
        <authorList>
            <consortium name="Ensembl"/>
        </authorList>
    </citation>
    <scope>IDENTIFICATION</scope>
</reference>
<name>A0A8C5ET57_GOUWI</name>
<protein>
    <submittedName>
        <fullName evidence="8">APC membrane recruitment protein 1-like</fullName>
    </submittedName>
</protein>
<evidence type="ECO:0000256" key="3">
    <source>
        <dbReference type="ARBA" id="ARBA00022475"/>
    </source>
</evidence>
<evidence type="ECO:0000313" key="8">
    <source>
        <dbReference type="Ensembl" id="ENSGWIP00000026091.1"/>
    </source>
</evidence>
<dbReference type="GO" id="GO:0060828">
    <property type="term" value="P:regulation of canonical Wnt signaling pathway"/>
    <property type="evidence" value="ECO:0007669"/>
    <property type="project" value="TreeGrafter"/>
</dbReference>
<dbReference type="Pfam" id="PF09422">
    <property type="entry name" value="AMER"/>
    <property type="match status" value="2"/>
</dbReference>
<keyword evidence="4" id="KW-0879">Wnt signaling pathway</keyword>
<gene>
    <name evidence="8" type="primary">LOC114476224</name>
</gene>
<feature type="region of interest" description="Disordered" evidence="7">
    <location>
        <begin position="384"/>
        <end position="440"/>
    </location>
</feature>
<sequence length="941" mass="104058">MASCKRNEPPSDTQNSPPSAEHSGCGSNEVHEELDPETTTTGKFQKPGKFRSALTFFGVRKNICILPNFFGGRRKNQKSSKKGIIKSRTHDGLSKLGHDDCLREDFVSAGDNCHNECRRPATEQKSLTLGRQRKGFRSLFNSFRHHRNNRNGDLDKTEMSAMSSAQCKNDVPVVRDNTDLHVTECLESEPDVPSLTDGNSELSFQKGDTVTKTEKNVVKYSLKSDFDGQGCEDLVDEIDLLPLVVSEDKRTCEGHSDVCLTLQTVSEPLLKSEIPDGSSEQINQIFEDVASLKSFDSLTGCGDIIADQEDDSITESTVSGERSRNGGKRASCYLTYQGGGEEMASPEDFDETSLNDFWGNIAAEEIGCPCNQEETEMTATLSTSHNMDLKSSSAQQASGIDTSSMTDVLSPQSEHQESVPNSDEGYYDATTPGLEEGQEKTDRLKTNTLPRDSYSGDALYELFAPDESLISPRYESKSKRLASNLCNFSREPVGKTNSAFAPESNRAELFPGQDFLEMQSPTSLEMVKNDLSFCSTPEPDFETFDDPEEEHIEENGPMALQYRSYSCQPDDCNTDPDDGLTVCFSQALVDYTKHTEMLSNLNNSEDLETNSAITPNMEALPAIVTFDVVDMHNEGEYDEQIQMELDEDISSPYQEFDESYLQKDAFAEYHMFNPCEQNLDNNTWAVASLPRHLGLMSGSQSMPNPLSLDRRSRSLEAEGLTSKMPDLYRENKVAIFSCAQTVTDPEQDSPSFLKKNVVMSAAEVSDGDSFMALPWLTRSEMALSLPLSDGDVTKELLNIHQTQVTHKRLSGSASSDIPNTNSNFQCLCSNTLDLESDELFNTQCQLPLQLEPALPHHAFLSSGMMKGFSDDIENNVFCKASSSSESYNHCGKSRGPTSREGMLHTESSQMEGVYESERSILSETRQGSDGVLPTANNSLPK</sequence>
<feature type="region of interest" description="Disordered" evidence="7">
    <location>
        <begin position="1"/>
        <end position="46"/>
    </location>
</feature>
<dbReference type="GO" id="GO:0005546">
    <property type="term" value="F:phosphatidylinositol-4,5-bisphosphate binding"/>
    <property type="evidence" value="ECO:0007669"/>
    <property type="project" value="TreeGrafter"/>
</dbReference>
<keyword evidence="6" id="KW-0472">Membrane</keyword>
<comment type="similarity">
    <text evidence="2">Belongs to the Amer family.</text>
</comment>
<dbReference type="GO" id="GO:0005886">
    <property type="term" value="C:plasma membrane"/>
    <property type="evidence" value="ECO:0007669"/>
    <property type="project" value="UniProtKB-SubCell"/>
</dbReference>
<evidence type="ECO:0000256" key="1">
    <source>
        <dbReference type="ARBA" id="ARBA00004202"/>
    </source>
</evidence>
<dbReference type="PANTHER" id="PTHR22237">
    <property type="entry name" value="APC MEMBRANE RECRUITMENT PROTEIN 2-RELATED"/>
    <property type="match status" value="1"/>
</dbReference>
<accession>A0A8C5ET57</accession>
<dbReference type="PANTHER" id="PTHR22237:SF0">
    <property type="entry name" value="APC MEMBRANE RECRUITMENT PROTEIN 1"/>
    <property type="match status" value="1"/>
</dbReference>
<feature type="region of interest" description="Disordered" evidence="7">
    <location>
        <begin position="922"/>
        <end position="941"/>
    </location>
</feature>
<dbReference type="Proteomes" id="UP000694680">
    <property type="component" value="Chromosome 14"/>
</dbReference>
<reference evidence="8" key="3">
    <citation type="submission" date="2025-09" db="UniProtKB">
        <authorList>
            <consortium name="Ensembl"/>
        </authorList>
    </citation>
    <scope>IDENTIFICATION</scope>
</reference>
<dbReference type="AlphaFoldDB" id="A0A8C5ET57"/>
<organism evidence="8 9">
    <name type="scientific">Gouania willdenowi</name>
    <name type="common">Blunt-snouted clingfish</name>
    <name type="synonym">Lepadogaster willdenowi</name>
    <dbReference type="NCBI Taxonomy" id="441366"/>
    <lineage>
        <taxon>Eukaryota</taxon>
        <taxon>Metazoa</taxon>
        <taxon>Chordata</taxon>
        <taxon>Craniata</taxon>
        <taxon>Vertebrata</taxon>
        <taxon>Euteleostomi</taxon>
        <taxon>Actinopterygii</taxon>
        <taxon>Neopterygii</taxon>
        <taxon>Teleostei</taxon>
        <taxon>Neoteleostei</taxon>
        <taxon>Acanthomorphata</taxon>
        <taxon>Ovalentaria</taxon>
        <taxon>Blenniimorphae</taxon>
        <taxon>Blenniiformes</taxon>
        <taxon>Gobiesocoidei</taxon>
        <taxon>Gobiesocidae</taxon>
        <taxon>Gobiesocinae</taxon>
        <taxon>Gouania</taxon>
    </lineage>
</organism>
<proteinExistence type="inferred from homology"/>
<feature type="compositionally biased region" description="Polar residues" evidence="7">
    <location>
        <begin position="384"/>
        <end position="421"/>
    </location>
</feature>
<keyword evidence="5" id="KW-0446">Lipid-binding</keyword>
<evidence type="ECO:0000256" key="7">
    <source>
        <dbReference type="SAM" id="MobiDB-lite"/>
    </source>
</evidence>
<keyword evidence="3" id="KW-1003">Cell membrane</keyword>
<evidence type="ECO:0000256" key="2">
    <source>
        <dbReference type="ARBA" id="ARBA00007750"/>
    </source>
</evidence>
<reference evidence="8" key="1">
    <citation type="submission" date="2020-06" db="EMBL/GenBank/DDBJ databases">
        <authorList>
            <consortium name="Wellcome Sanger Institute Data Sharing"/>
        </authorList>
    </citation>
    <scope>NUCLEOTIDE SEQUENCE [LARGE SCALE GENOMIC DNA]</scope>
</reference>
<dbReference type="Ensembl" id="ENSGWIT00000028488.1">
    <property type="protein sequence ID" value="ENSGWIP00000026091.1"/>
    <property type="gene ID" value="ENSGWIG00000013689.1"/>
</dbReference>
<keyword evidence="9" id="KW-1185">Reference proteome</keyword>
<evidence type="ECO:0000256" key="5">
    <source>
        <dbReference type="ARBA" id="ARBA00023121"/>
    </source>
</evidence>
<dbReference type="GO" id="GO:0008013">
    <property type="term" value="F:beta-catenin binding"/>
    <property type="evidence" value="ECO:0007669"/>
    <property type="project" value="TreeGrafter"/>
</dbReference>
<dbReference type="InterPro" id="IPR019003">
    <property type="entry name" value="AMER"/>
</dbReference>
<feature type="region of interest" description="Disordered" evidence="7">
    <location>
        <begin position="882"/>
        <end position="917"/>
    </location>
</feature>
<dbReference type="GO" id="GO:0016055">
    <property type="term" value="P:Wnt signaling pathway"/>
    <property type="evidence" value="ECO:0007669"/>
    <property type="project" value="UniProtKB-KW"/>
</dbReference>
<comment type="subcellular location">
    <subcellularLocation>
        <location evidence="1">Cell membrane</location>
        <topology evidence="1">Peripheral membrane protein</topology>
    </subcellularLocation>
</comment>
<evidence type="ECO:0000256" key="6">
    <source>
        <dbReference type="ARBA" id="ARBA00023136"/>
    </source>
</evidence>
<evidence type="ECO:0000256" key="4">
    <source>
        <dbReference type="ARBA" id="ARBA00022687"/>
    </source>
</evidence>